<dbReference type="Pfam" id="PF02020">
    <property type="entry name" value="W2"/>
    <property type="match status" value="1"/>
</dbReference>
<evidence type="ECO:0000313" key="10">
    <source>
        <dbReference type="Proteomes" id="UP000683000"/>
    </source>
</evidence>
<dbReference type="GO" id="GO:0003743">
    <property type="term" value="F:translation initiation factor activity"/>
    <property type="evidence" value="ECO:0007669"/>
    <property type="project" value="TreeGrafter"/>
</dbReference>
<feature type="compositionally biased region" description="Acidic residues" evidence="7">
    <location>
        <begin position="566"/>
        <end position="579"/>
    </location>
</feature>
<dbReference type="PANTHER" id="PTHR45887:SF1">
    <property type="entry name" value="TRANSLATION INITIATION FACTOR EIF-2B SUBUNIT EPSILON"/>
    <property type="match status" value="1"/>
</dbReference>
<dbReference type="CDD" id="cd11558">
    <property type="entry name" value="W2_eIF2B_epsilon"/>
    <property type="match status" value="1"/>
</dbReference>
<dbReference type="Gene3D" id="2.160.10.10">
    <property type="entry name" value="Hexapeptide repeat proteins"/>
    <property type="match status" value="1"/>
</dbReference>
<keyword evidence="3" id="KW-0963">Cytoplasm</keyword>
<dbReference type="GO" id="GO:0005829">
    <property type="term" value="C:cytosol"/>
    <property type="evidence" value="ECO:0007669"/>
    <property type="project" value="UniProtKB-SubCell"/>
</dbReference>
<evidence type="ECO:0000313" key="9">
    <source>
        <dbReference type="EMBL" id="KAG6376444.1"/>
    </source>
</evidence>
<dbReference type="InterPro" id="IPR056764">
    <property type="entry name" value="LbH_EIF2B3/5"/>
</dbReference>
<accession>A0A8I2YPC5</accession>
<dbReference type="Gene3D" id="3.90.550.10">
    <property type="entry name" value="Spore Coat Polysaccharide Biosynthesis Protein SpsA, Chain A"/>
    <property type="match status" value="1"/>
</dbReference>
<evidence type="ECO:0000256" key="1">
    <source>
        <dbReference type="ARBA" id="ARBA00004514"/>
    </source>
</evidence>
<dbReference type="InterPro" id="IPR029044">
    <property type="entry name" value="Nucleotide-diphossugar_trans"/>
</dbReference>
<dbReference type="GO" id="GO:0005851">
    <property type="term" value="C:eukaryotic translation initiation factor 2B complex"/>
    <property type="evidence" value="ECO:0007669"/>
    <property type="project" value="TreeGrafter"/>
</dbReference>
<dbReference type="Proteomes" id="UP000683000">
    <property type="component" value="Unassembled WGS sequence"/>
</dbReference>
<feature type="compositionally biased region" description="Acidic residues" evidence="7">
    <location>
        <begin position="773"/>
        <end position="786"/>
    </location>
</feature>
<feature type="compositionally biased region" description="Low complexity" evidence="7">
    <location>
        <begin position="580"/>
        <end position="595"/>
    </location>
</feature>
<dbReference type="GO" id="GO:0005085">
    <property type="term" value="F:guanyl-nucleotide exchange factor activity"/>
    <property type="evidence" value="ECO:0007669"/>
    <property type="project" value="InterPro"/>
</dbReference>
<keyword evidence="10" id="KW-1185">Reference proteome</keyword>
<dbReference type="InterPro" id="IPR051956">
    <property type="entry name" value="eIF2B_epsilon"/>
</dbReference>
<feature type="compositionally biased region" description="Acidic residues" evidence="7">
    <location>
        <begin position="452"/>
        <end position="504"/>
    </location>
</feature>
<evidence type="ECO:0000256" key="7">
    <source>
        <dbReference type="SAM" id="MobiDB-lite"/>
    </source>
</evidence>
<dbReference type="InterPro" id="IPR035543">
    <property type="entry name" value="eIF-2B_epsilon_N"/>
</dbReference>
<comment type="caution">
    <text evidence="9">The sequence shown here is derived from an EMBL/GenBank/DDBJ whole genome shotgun (WGS) entry which is preliminary data.</text>
</comment>
<dbReference type="SUPFAM" id="SSF53448">
    <property type="entry name" value="Nucleotide-diphospho-sugar transferases"/>
    <property type="match status" value="1"/>
</dbReference>
<comment type="subunit">
    <text evidence="6">Component of the translation initiation factor 2B (eIF2B) complex which is a heterodecamer of two sets of five different subunits: alpha, beta, gamma, delta and epsilon. Subunits alpha, beta and delta comprise a regulatory subcomplex and subunits epsilon and gamma comprise a catalytic subcomplex. Within the complex, the hexameric regulatory complex resides at the center, with the two heterodimeric catalytic subcomplexes bound on opposite sides.</text>
</comment>
<dbReference type="Pfam" id="PF25084">
    <property type="entry name" value="LbH_EIF2B"/>
    <property type="match status" value="1"/>
</dbReference>
<dbReference type="Gene3D" id="1.25.40.180">
    <property type="match status" value="1"/>
</dbReference>
<comment type="subcellular location">
    <subcellularLocation>
        <location evidence="1">Cytoplasm</location>
        <location evidence="1">Cytosol</location>
    </subcellularLocation>
</comment>
<dbReference type="SUPFAM" id="SSF48371">
    <property type="entry name" value="ARM repeat"/>
    <property type="match status" value="1"/>
</dbReference>
<dbReference type="EMBL" id="JAGFBS010000012">
    <property type="protein sequence ID" value="KAG6376444.1"/>
    <property type="molecule type" value="Genomic_DNA"/>
</dbReference>
<feature type="domain" description="W2" evidence="8">
    <location>
        <begin position="602"/>
        <end position="781"/>
    </location>
</feature>
<proteinExistence type="inferred from homology"/>
<dbReference type="InterPro" id="IPR044123">
    <property type="entry name" value="W2_eIF2B_epsilon"/>
</dbReference>
<evidence type="ECO:0000256" key="2">
    <source>
        <dbReference type="ARBA" id="ARBA00007878"/>
    </source>
</evidence>
<evidence type="ECO:0000256" key="6">
    <source>
        <dbReference type="ARBA" id="ARBA00046432"/>
    </source>
</evidence>
<feature type="compositionally biased region" description="Low complexity" evidence="7">
    <location>
        <begin position="556"/>
        <end position="565"/>
    </location>
</feature>
<dbReference type="GO" id="GO:0031369">
    <property type="term" value="F:translation initiation factor binding"/>
    <property type="evidence" value="ECO:0007669"/>
    <property type="project" value="InterPro"/>
</dbReference>
<dbReference type="CDD" id="cd04197">
    <property type="entry name" value="eIF-2B_epsilon_N"/>
    <property type="match status" value="1"/>
</dbReference>
<sequence length="833" mass="91536">MAPKSSAVAKERLEVNEEECLLPICNAPLLDWTFESLALAGVQEIFVICRSHAELVKAAIKFAPSHSPSDPVTHSCGYRLPNRNSKWSKPSTGLKIVPIVTAKETFSPGDAMRDIYTHGIITSDFVLVTGDLVSNIRIDEVVRVHKERRKTNKDSIMTMVVKESGAHHRTRSRGDSAVFVLDPKTSECLHYEPVTGYPPKKYASIPREILAEHPEVDIRNDLIDCSIDVCSVDVPSLFQDNFDYGDIRRDFVHGILTSDLLMKNIYCYIAKNGYAARVKDTKSYDSIRLVITPPWPSSSIHSAFSKDILSRWTFPLVPDDNHPGHSYEHLRGNKYIAADGSVVLSRTCKVGNQTLIGSQSQIADNAQIVASVLGQRCVIGAGSVVRHSYLFDGVVVGPSCVVEHSIVGAGAQIKEASRVERGCLIADKVIIGPGARTDPFQKLLKKCQDGCAEGEEEEGEEEEVNEDEDDEADDEEEEGDDSDEEDESEGEDYDSDYGEVEDNQDPAALKKLGPESNAIIWPEPKIDEDEDIDEVEHPNNQRLMRIGDDASDLELSDPGSVTSSESESEPESDAEDEDWLGGSSLASSSTSLPLSAPSNLVAQADSAALSEFQHEVTQSLDRAFTEGHSVDNAAVELKTLRMASNVPLRMVREAVVAAIVSRIKIVEGGGLPQRQEIAAMVSRWGRLIDKIGGVDAVETIEILQEYCASSDRLPLFGQILAALYQEDIVEEEDIRNWHKRPSAQGDGVKPPASQENFKKCWTIGAHMIKQFDEQESEEESEEDEEGYNGVKNAKPAQQPGPVKATPQAGLEVDDSEEDEDDDDDDDEAEEEGE</sequence>
<dbReference type="OrthoDB" id="424572at2759"/>
<evidence type="ECO:0000256" key="5">
    <source>
        <dbReference type="ARBA" id="ARBA00044345"/>
    </source>
</evidence>
<evidence type="ECO:0000259" key="8">
    <source>
        <dbReference type="PROSITE" id="PS51363"/>
    </source>
</evidence>
<dbReference type="InterPro" id="IPR016024">
    <property type="entry name" value="ARM-type_fold"/>
</dbReference>
<feature type="region of interest" description="Disordered" evidence="7">
    <location>
        <begin position="449"/>
        <end position="531"/>
    </location>
</feature>
<feature type="region of interest" description="Disordered" evidence="7">
    <location>
        <begin position="772"/>
        <end position="833"/>
    </location>
</feature>
<dbReference type="AlphaFoldDB" id="A0A8I2YPC5"/>
<organism evidence="9 10">
    <name type="scientific">Boletus reticuloceps</name>
    <dbReference type="NCBI Taxonomy" id="495285"/>
    <lineage>
        <taxon>Eukaryota</taxon>
        <taxon>Fungi</taxon>
        <taxon>Dikarya</taxon>
        <taxon>Basidiomycota</taxon>
        <taxon>Agaricomycotina</taxon>
        <taxon>Agaricomycetes</taxon>
        <taxon>Agaricomycetidae</taxon>
        <taxon>Boletales</taxon>
        <taxon>Boletineae</taxon>
        <taxon>Boletaceae</taxon>
        <taxon>Boletoideae</taxon>
        <taxon>Boletus</taxon>
    </lineage>
</organism>
<keyword evidence="9" id="KW-0808">Transferase</keyword>
<dbReference type="PROSITE" id="PS51363">
    <property type="entry name" value="W2"/>
    <property type="match status" value="1"/>
</dbReference>
<feature type="region of interest" description="Disordered" evidence="7">
    <location>
        <begin position="545"/>
        <end position="595"/>
    </location>
</feature>
<name>A0A8I2YPC5_9AGAM</name>
<feature type="compositionally biased region" description="Acidic residues" evidence="7">
    <location>
        <begin position="811"/>
        <end position="833"/>
    </location>
</feature>
<comment type="similarity">
    <text evidence="2">Belongs to the eIF-2B gamma/epsilon subunits family.</text>
</comment>
<reference evidence="9" key="1">
    <citation type="submission" date="2021-03" db="EMBL/GenBank/DDBJ databases">
        <title>Evolutionary innovations through gain and loss of genes in the ectomycorrhizal Boletales.</title>
        <authorList>
            <person name="Wu G."/>
            <person name="Miyauchi S."/>
            <person name="Morin E."/>
            <person name="Yang Z.-L."/>
            <person name="Xu J."/>
            <person name="Martin F.M."/>
        </authorList>
    </citation>
    <scope>NUCLEOTIDE SEQUENCE</scope>
    <source>
        <strain evidence="9">BR01</strain>
    </source>
</reference>
<evidence type="ECO:0000256" key="3">
    <source>
        <dbReference type="ARBA" id="ARBA00022490"/>
    </source>
</evidence>
<protein>
    <recommendedName>
        <fullName evidence="4">Translation initiation factor eIF2B subunit epsilon</fullName>
    </recommendedName>
    <alternativeName>
        <fullName evidence="5">eIF2B GDP-GTP exchange factor subunit epsilon</fullName>
    </alternativeName>
</protein>
<dbReference type="PANTHER" id="PTHR45887">
    <property type="entry name" value="TRANSLATION INITIATION FACTOR EIF-2B SUBUNIT EPSILON"/>
    <property type="match status" value="1"/>
</dbReference>
<evidence type="ECO:0000256" key="4">
    <source>
        <dbReference type="ARBA" id="ARBA00044144"/>
    </source>
</evidence>
<dbReference type="GO" id="GO:0016740">
    <property type="term" value="F:transferase activity"/>
    <property type="evidence" value="ECO:0007669"/>
    <property type="project" value="UniProtKB-KW"/>
</dbReference>
<dbReference type="InterPro" id="IPR003307">
    <property type="entry name" value="W2_domain"/>
</dbReference>
<gene>
    <name evidence="9" type="ORF">JVT61DRAFT_2432</name>
</gene>